<reference evidence="1 2" key="1">
    <citation type="submission" date="2019-06" db="EMBL/GenBank/DDBJ databases">
        <title>A novel bacterium of genus Amaricoccus, isolated from marine sediment.</title>
        <authorList>
            <person name="Huang H."/>
            <person name="Mo K."/>
            <person name="Hu Y."/>
        </authorList>
    </citation>
    <scope>NUCLEOTIDE SEQUENCE [LARGE SCALE GENOMIC DNA]</scope>
    <source>
        <strain evidence="1 2">HB172011</strain>
    </source>
</reference>
<dbReference type="RefSeq" id="WP_233713259.1">
    <property type="nucleotide sequence ID" value="NZ_VFRP01000135.1"/>
</dbReference>
<name>A0A501W5B9_9RHOB</name>
<dbReference type="AlphaFoldDB" id="A0A501W5B9"/>
<evidence type="ECO:0000313" key="2">
    <source>
        <dbReference type="Proteomes" id="UP000319255"/>
    </source>
</evidence>
<evidence type="ECO:0000313" key="1">
    <source>
        <dbReference type="EMBL" id="TPE42441.1"/>
    </source>
</evidence>
<organism evidence="1 2">
    <name type="scientific">Amaricoccus solimangrovi</name>
    <dbReference type="NCBI Taxonomy" id="2589815"/>
    <lineage>
        <taxon>Bacteria</taxon>
        <taxon>Pseudomonadati</taxon>
        <taxon>Pseudomonadota</taxon>
        <taxon>Alphaproteobacteria</taxon>
        <taxon>Rhodobacterales</taxon>
        <taxon>Paracoccaceae</taxon>
        <taxon>Amaricoccus</taxon>
    </lineage>
</organism>
<dbReference type="EMBL" id="VFRP01000135">
    <property type="protein sequence ID" value="TPE42441.1"/>
    <property type="molecule type" value="Genomic_DNA"/>
</dbReference>
<keyword evidence="2" id="KW-1185">Reference proteome</keyword>
<sequence length="66" mass="7256">MAARSERLIQLGLLAVILGGWQLGVTTGLIDVFFPAPIDIVKQIFAWVTDPGFYKHVTITLTETVL</sequence>
<accession>A0A501W5B9</accession>
<protein>
    <submittedName>
        <fullName evidence="1">ABC transporter permease</fullName>
    </submittedName>
</protein>
<proteinExistence type="predicted"/>
<dbReference type="Proteomes" id="UP000319255">
    <property type="component" value="Unassembled WGS sequence"/>
</dbReference>
<comment type="caution">
    <text evidence="1">The sequence shown here is derived from an EMBL/GenBank/DDBJ whole genome shotgun (WGS) entry which is preliminary data.</text>
</comment>
<gene>
    <name evidence="1" type="ORF">FJM51_23620</name>
</gene>
<feature type="non-terminal residue" evidence="1">
    <location>
        <position position="66"/>
    </location>
</feature>